<sequence>MSKSRPSCSRSLCKSIVGSVVAAAASLATLLITPAAGATEPEPGAESALEAAAESTSELQLGSTIFGVPRLSWTMAPPLQLQPERARLMLLLPTEWMPTPDYGKLGVPFDPEKSWEFQNDQRLTEATIGTSLRLRITDPEHSIDFRLRLMPRAAIAVLHFDPTARLH</sequence>
<name>A0A2S9YJM1_9BACT</name>
<evidence type="ECO:0000256" key="1">
    <source>
        <dbReference type="SAM" id="SignalP"/>
    </source>
</evidence>
<organism evidence="2 3">
    <name type="scientific">Enhygromyxa salina</name>
    <dbReference type="NCBI Taxonomy" id="215803"/>
    <lineage>
        <taxon>Bacteria</taxon>
        <taxon>Pseudomonadati</taxon>
        <taxon>Myxococcota</taxon>
        <taxon>Polyangia</taxon>
        <taxon>Nannocystales</taxon>
        <taxon>Nannocystaceae</taxon>
        <taxon>Enhygromyxa</taxon>
    </lineage>
</organism>
<accession>A0A2S9YJM1</accession>
<evidence type="ECO:0000313" key="3">
    <source>
        <dbReference type="Proteomes" id="UP000238823"/>
    </source>
</evidence>
<dbReference type="OrthoDB" id="5519875at2"/>
<feature type="chain" id="PRO_5015715421" evidence="1">
    <location>
        <begin position="39"/>
        <end position="167"/>
    </location>
</feature>
<protein>
    <submittedName>
        <fullName evidence="2">Uncharacterized protein</fullName>
    </submittedName>
</protein>
<dbReference type="AlphaFoldDB" id="A0A2S9YJM1"/>
<dbReference type="Proteomes" id="UP000238823">
    <property type="component" value="Unassembled WGS sequence"/>
</dbReference>
<proteinExistence type="predicted"/>
<evidence type="ECO:0000313" key="2">
    <source>
        <dbReference type="EMBL" id="PRQ05242.1"/>
    </source>
</evidence>
<reference evidence="2 3" key="1">
    <citation type="submission" date="2018-03" db="EMBL/GenBank/DDBJ databases">
        <title>Draft Genome Sequences of the Obligatory Marine Myxobacteria Enhygromyxa salina SWB007.</title>
        <authorList>
            <person name="Poehlein A."/>
            <person name="Moghaddam J.A."/>
            <person name="Harms H."/>
            <person name="Alanjari M."/>
            <person name="Koenig G.M."/>
            <person name="Daniel R."/>
            <person name="Schaeberle T.F."/>
        </authorList>
    </citation>
    <scope>NUCLEOTIDE SEQUENCE [LARGE SCALE GENOMIC DNA]</scope>
    <source>
        <strain evidence="2 3">SWB007</strain>
    </source>
</reference>
<keyword evidence="1" id="KW-0732">Signal</keyword>
<comment type="caution">
    <text evidence="2">The sequence shown here is derived from an EMBL/GenBank/DDBJ whole genome shotgun (WGS) entry which is preliminary data.</text>
</comment>
<feature type="signal peptide" evidence="1">
    <location>
        <begin position="1"/>
        <end position="38"/>
    </location>
</feature>
<gene>
    <name evidence="2" type="ORF">ENSA7_46920</name>
</gene>
<dbReference type="EMBL" id="PVNL01000096">
    <property type="protein sequence ID" value="PRQ05242.1"/>
    <property type="molecule type" value="Genomic_DNA"/>
</dbReference>
<dbReference type="RefSeq" id="WP_146158058.1">
    <property type="nucleotide sequence ID" value="NZ_PVNL01000096.1"/>
</dbReference>